<feature type="region of interest" description="Disordered" evidence="1">
    <location>
        <begin position="830"/>
        <end position="874"/>
    </location>
</feature>
<dbReference type="GO" id="GO:0061630">
    <property type="term" value="F:ubiquitin protein ligase activity"/>
    <property type="evidence" value="ECO:0007669"/>
    <property type="project" value="InterPro"/>
</dbReference>
<sequence length="979" mass="108748">MPQHIPVCPASVVTCNAEWNRLPLYTMEQGKDTIPTLPEAKTYVDCGQLDVAFALRDQRVLIDMRNAPKRTKFRSPFSLKPPFSQDGYHSTPSSSASVDGERTNDDYNRHIDPQTSSLGNSMYNHLVDASKEAAHCLTSALDIVSSHMAHGYVGHNEERSLLQQKTLASSVDVLPGEGSSISDGSRPVDEAYFGDTCLSQGTIVDVKNQGQHYQEGTASHNVSLDQKVQDNQQLHHLLCVNINVESITKYQPKPPNMYTFLCNQSFRRDQFVHHFRNVHCEIQAGLHGWIEQRCPLAYLGCPFSFRRFQPSPPGSSICHSWLLESFGLVSNCLRDQPLHQTPEHLISHLTSRKDLSSRVGQSQENLSIEEMAGSSSSTLKNFDPAFGHVDNCNLHDKIVSISNVERGHVGKPESSWSEPSLWNLHVNMETDKSDFITTKQHNALPAEKGKTPSTSSDTHNEACTQDYVQQELKCGDQLVPTTRQTSLPHCQHAILERNYPDRKIHVAGRSTYSHLPAVDSPPLPKRDDNVIQSGHTEIVKRPPPLDGNEKLLRPVIYTGYSWDSPIKVDYVPLTEAEDSGVRLGTGSISLNDLPSEILRHIARFLDSFSLFNLSLVSRLMRDICSSLLDELGIVTLVWEPYTVGQRVSWHVVGKRWTFSTSFHLVRSWQFSSHNPISQHLLKCPYNQDKVINSERFSLTPQTELPMDQQLKEGREQNRKQEKWKGSSSIWFTPVLFAGAEAEDEPQEVAEGRFSQSLNILSREFVPRVPVDGDTPGELVTVGAGLAIACDMFEKKLGKRFLSCLGSCRVRTIGLRGYDPYSRDDHRDDIMRRADDEDPYRRPVRNGRPGSDRMATDHWGGNFASGRHSTQSEGVGHLAAPIGDPPSALRFELARNCGATNDDSCPAVQGPRVQSSHDGGGGGGGGGSGGGGFITTSAIGVGDKIKGNRWGETSAPSSQKVQAQEGKSRQRRRECWEEPV</sequence>
<dbReference type="AlphaFoldDB" id="A0A2T7NJ24"/>
<dbReference type="PROSITE" id="PS50181">
    <property type="entry name" value="FBOX"/>
    <property type="match status" value="1"/>
</dbReference>
<dbReference type="Gene3D" id="1.20.1280.50">
    <property type="match status" value="1"/>
</dbReference>
<feature type="compositionally biased region" description="Gly residues" evidence="1">
    <location>
        <begin position="917"/>
        <end position="932"/>
    </location>
</feature>
<reference evidence="3 4" key="1">
    <citation type="submission" date="2018-04" db="EMBL/GenBank/DDBJ databases">
        <title>The genome of golden apple snail Pomacea canaliculata provides insight into stress tolerance and invasive adaptation.</title>
        <authorList>
            <person name="Liu C."/>
            <person name="Liu B."/>
            <person name="Ren Y."/>
            <person name="Zhang Y."/>
            <person name="Wang H."/>
            <person name="Li S."/>
            <person name="Jiang F."/>
            <person name="Yin L."/>
            <person name="Zhang G."/>
            <person name="Qian W."/>
            <person name="Fan W."/>
        </authorList>
    </citation>
    <scope>NUCLEOTIDE SEQUENCE [LARGE SCALE GENOMIC DNA]</scope>
    <source>
        <strain evidence="3">SZHN2017</strain>
        <tissue evidence="3">Muscle</tissue>
    </source>
</reference>
<proteinExistence type="predicted"/>
<feature type="compositionally biased region" description="Basic and acidic residues" evidence="1">
    <location>
        <begin position="830"/>
        <end position="840"/>
    </location>
</feature>
<dbReference type="EMBL" id="PZQS01000012">
    <property type="protein sequence ID" value="PVD21181.1"/>
    <property type="molecule type" value="Genomic_DNA"/>
</dbReference>
<feature type="region of interest" description="Disordered" evidence="1">
    <location>
        <begin position="73"/>
        <end position="104"/>
    </location>
</feature>
<evidence type="ECO:0000313" key="4">
    <source>
        <dbReference type="Proteomes" id="UP000245119"/>
    </source>
</evidence>
<feature type="domain" description="F-box" evidence="2">
    <location>
        <begin position="587"/>
        <end position="641"/>
    </location>
</feature>
<dbReference type="SMART" id="SM00256">
    <property type="entry name" value="FBOX"/>
    <property type="match status" value="1"/>
</dbReference>
<dbReference type="InterPro" id="IPR031890">
    <property type="entry name" value="Fbxo30/Fbxo40"/>
</dbReference>
<dbReference type="CDD" id="cd22101">
    <property type="entry name" value="F-box_FBXO30-like"/>
    <property type="match status" value="1"/>
</dbReference>
<dbReference type="STRING" id="400727.A0A2T7NJ24"/>
<gene>
    <name evidence="3" type="ORF">C0Q70_19349</name>
</gene>
<dbReference type="SUPFAM" id="SSF81383">
    <property type="entry name" value="F-box domain"/>
    <property type="match status" value="1"/>
</dbReference>
<evidence type="ECO:0000313" key="3">
    <source>
        <dbReference type="EMBL" id="PVD21181.1"/>
    </source>
</evidence>
<evidence type="ECO:0000259" key="2">
    <source>
        <dbReference type="PROSITE" id="PS50181"/>
    </source>
</evidence>
<dbReference type="PANTHER" id="PTHR15933:SF20">
    <property type="entry name" value="F-BOX DOMAIN-CONTAINING PROTEIN"/>
    <property type="match status" value="1"/>
</dbReference>
<accession>A0A2T7NJ24</accession>
<feature type="compositionally biased region" description="Polar residues" evidence="1">
    <location>
        <begin position="87"/>
        <end position="97"/>
    </location>
</feature>
<protein>
    <recommendedName>
        <fullName evidence="2">F-box domain-containing protein</fullName>
    </recommendedName>
</protein>
<dbReference type="InterPro" id="IPR036047">
    <property type="entry name" value="F-box-like_dom_sf"/>
</dbReference>
<dbReference type="InterPro" id="IPR001810">
    <property type="entry name" value="F-box_dom"/>
</dbReference>
<dbReference type="OrthoDB" id="5918172at2759"/>
<name>A0A2T7NJ24_POMCA</name>
<dbReference type="Pfam" id="PF15966">
    <property type="entry name" value="F-box_4"/>
    <property type="match status" value="1"/>
</dbReference>
<comment type="caution">
    <text evidence="3">The sequence shown here is derived from an EMBL/GenBank/DDBJ whole genome shotgun (WGS) entry which is preliminary data.</text>
</comment>
<keyword evidence="4" id="KW-1185">Reference proteome</keyword>
<dbReference type="PANTHER" id="PTHR15933">
    <property type="entry name" value="PROTEIN CBG16327"/>
    <property type="match status" value="1"/>
</dbReference>
<feature type="region of interest" description="Disordered" evidence="1">
    <location>
        <begin position="900"/>
        <end position="979"/>
    </location>
</feature>
<dbReference type="Proteomes" id="UP000245119">
    <property type="component" value="Linkage Group LG12"/>
</dbReference>
<evidence type="ECO:0000256" key="1">
    <source>
        <dbReference type="SAM" id="MobiDB-lite"/>
    </source>
</evidence>
<organism evidence="3 4">
    <name type="scientific">Pomacea canaliculata</name>
    <name type="common">Golden apple snail</name>
    <dbReference type="NCBI Taxonomy" id="400727"/>
    <lineage>
        <taxon>Eukaryota</taxon>
        <taxon>Metazoa</taxon>
        <taxon>Spiralia</taxon>
        <taxon>Lophotrochozoa</taxon>
        <taxon>Mollusca</taxon>
        <taxon>Gastropoda</taxon>
        <taxon>Caenogastropoda</taxon>
        <taxon>Architaenioglossa</taxon>
        <taxon>Ampullarioidea</taxon>
        <taxon>Ampullariidae</taxon>
        <taxon>Pomacea</taxon>
    </lineage>
</organism>